<sequence>MERKEAKRLKKLKKKEKKKRRSNSSSSFSDSDDSSSNKKSQRRSESKNDERSRRKNERDSSSPERRDHHRARNYRPSIPSPSHAKHGGDRRDYEKKDKYIKSEKNDESFEDTRRKYNQEENPPKKRVF</sequence>
<evidence type="ECO:0000313" key="2">
    <source>
        <dbReference type="EMBL" id="CAF2812825.1"/>
    </source>
</evidence>
<keyword evidence="3" id="KW-1185">Reference proteome</keyword>
<name>A0A7R8H1N6_LEPSM</name>
<protein>
    <submittedName>
        <fullName evidence="2">(salmon louse) hypothetical protein</fullName>
    </submittedName>
</protein>
<proteinExistence type="predicted"/>
<evidence type="ECO:0000256" key="1">
    <source>
        <dbReference type="SAM" id="MobiDB-lite"/>
    </source>
</evidence>
<organism evidence="2 3">
    <name type="scientific">Lepeophtheirus salmonis</name>
    <name type="common">Salmon louse</name>
    <name type="synonym">Caligus salmonis</name>
    <dbReference type="NCBI Taxonomy" id="72036"/>
    <lineage>
        <taxon>Eukaryota</taxon>
        <taxon>Metazoa</taxon>
        <taxon>Ecdysozoa</taxon>
        <taxon>Arthropoda</taxon>
        <taxon>Crustacea</taxon>
        <taxon>Multicrustacea</taxon>
        <taxon>Hexanauplia</taxon>
        <taxon>Copepoda</taxon>
        <taxon>Siphonostomatoida</taxon>
        <taxon>Caligidae</taxon>
        <taxon>Lepeophtheirus</taxon>
    </lineage>
</organism>
<gene>
    <name evidence="2" type="ORF">LSAA_2932</name>
</gene>
<feature type="region of interest" description="Disordered" evidence="1">
    <location>
        <begin position="1"/>
        <end position="128"/>
    </location>
</feature>
<reference evidence="2" key="1">
    <citation type="submission" date="2021-02" db="EMBL/GenBank/DDBJ databases">
        <authorList>
            <person name="Bekaert M."/>
        </authorList>
    </citation>
    <scope>NUCLEOTIDE SEQUENCE</scope>
    <source>
        <strain evidence="2">IoA-00</strain>
    </source>
</reference>
<feature type="compositionally biased region" description="Basic and acidic residues" evidence="1">
    <location>
        <begin position="42"/>
        <end position="66"/>
    </location>
</feature>
<dbReference type="AlphaFoldDB" id="A0A7R8H1N6"/>
<dbReference type="EMBL" id="HG994590">
    <property type="protein sequence ID" value="CAF2812825.1"/>
    <property type="molecule type" value="Genomic_DNA"/>
</dbReference>
<feature type="compositionally biased region" description="Basic and acidic residues" evidence="1">
    <location>
        <begin position="86"/>
        <end position="128"/>
    </location>
</feature>
<dbReference type="Proteomes" id="UP000675881">
    <property type="component" value="Chromosome 11"/>
</dbReference>
<feature type="compositionally biased region" description="Basic residues" evidence="1">
    <location>
        <begin position="1"/>
        <end position="22"/>
    </location>
</feature>
<dbReference type="OrthoDB" id="6253837at2759"/>
<accession>A0A7R8H1N6</accession>
<evidence type="ECO:0000313" key="3">
    <source>
        <dbReference type="Proteomes" id="UP000675881"/>
    </source>
</evidence>